<organism evidence="1 2">
    <name type="scientific">Ascosphaera apis ARSEF 7405</name>
    <dbReference type="NCBI Taxonomy" id="392613"/>
    <lineage>
        <taxon>Eukaryota</taxon>
        <taxon>Fungi</taxon>
        <taxon>Dikarya</taxon>
        <taxon>Ascomycota</taxon>
        <taxon>Pezizomycotina</taxon>
        <taxon>Eurotiomycetes</taxon>
        <taxon>Eurotiomycetidae</taxon>
        <taxon>Onygenales</taxon>
        <taxon>Ascosphaeraceae</taxon>
        <taxon>Ascosphaera</taxon>
    </lineage>
</organism>
<accession>A0A167Z0U2</accession>
<dbReference type="PANTHER" id="PTHR14614">
    <property type="entry name" value="HEPATOCELLULAR CARCINOMA-ASSOCIATED ANTIGEN"/>
    <property type="match status" value="1"/>
</dbReference>
<dbReference type="SUPFAM" id="SSF53335">
    <property type="entry name" value="S-adenosyl-L-methionine-dependent methyltransferases"/>
    <property type="match status" value="1"/>
</dbReference>
<dbReference type="AlphaFoldDB" id="A0A167Z0U2"/>
<dbReference type="InterPro" id="IPR029063">
    <property type="entry name" value="SAM-dependent_MTases_sf"/>
</dbReference>
<evidence type="ECO:0000313" key="1">
    <source>
        <dbReference type="EMBL" id="KZZ92005.1"/>
    </source>
</evidence>
<comment type="caution">
    <text evidence="1">The sequence shown here is derived from an EMBL/GenBank/DDBJ whole genome shotgun (WGS) entry which is preliminary data.</text>
</comment>
<dbReference type="GO" id="GO:0008757">
    <property type="term" value="F:S-adenosylmethionine-dependent methyltransferase activity"/>
    <property type="evidence" value="ECO:0007669"/>
    <property type="project" value="UniProtKB-ARBA"/>
</dbReference>
<dbReference type="InterPro" id="IPR019410">
    <property type="entry name" value="Methyltransf_16"/>
</dbReference>
<proteinExistence type="predicted"/>
<dbReference type="EMBL" id="AZGZ01000012">
    <property type="protein sequence ID" value="KZZ92005.1"/>
    <property type="molecule type" value="Genomic_DNA"/>
</dbReference>
<gene>
    <name evidence="1" type="ORF">AAP_03224</name>
</gene>
<dbReference type="GO" id="GO:0005829">
    <property type="term" value="C:cytosol"/>
    <property type="evidence" value="ECO:0007669"/>
    <property type="project" value="TreeGrafter"/>
</dbReference>
<dbReference type="OrthoDB" id="413520at2759"/>
<dbReference type="Gene3D" id="3.40.50.150">
    <property type="entry name" value="Vaccinia Virus protein VP39"/>
    <property type="match status" value="1"/>
</dbReference>
<dbReference type="Proteomes" id="UP000242877">
    <property type="component" value="Unassembled WGS sequence"/>
</dbReference>
<dbReference type="VEuPathDB" id="FungiDB:AAP_03224"/>
<name>A0A167Z0U2_9EURO</name>
<keyword evidence="2" id="KW-1185">Reference proteome</keyword>
<reference evidence="1 2" key="1">
    <citation type="journal article" date="2016" name="Genome Biol. Evol.">
        <title>Divergent and convergent evolution of fungal pathogenicity.</title>
        <authorList>
            <person name="Shang Y."/>
            <person name="Xiao G."/>
            <person name="Zheng P."/>
            <person name="Cen K."/>
            <person name="Zhan S."/>
            <person name="Wang C."/>
        </authorList>
    </citation>
    <scope>NUCLEOTIDE SEQUENCE [LARGE SCALE GENOMIC DNA]</scope>
    <source>
        <strain evidence="1 2">ARSEF 7405</strain>
    </source>
</reference>
<evidence type="ECO:0000313" key="2">
    <source>
        <dbReference type="Proteomes" id="UP000242877"/>
    </source>
</evidence>
<protein>
    <submittedName>
        <fullName evidence="1">UPF0665 family protein c</fullName>
    </submittedName>
</protein>
<dbReference type="Pfam" id="PF10294">
    <property type="entry name" value="Methyltransf_16"/>
    <property type="match status" value="1"/>
</dbReference>
<sequence length="375" mass="41336">MPHYIRFLKPPQQVPANRGLVNVDCLITITNDLGDEFLWETVPLTAILLVENAKGCIPLVKKELDWESGRRDVKITFGSMKPVAQSSNVRVYVAMGPDADANGCTLSESGVPPVIAAWSARFGGCYDAKAKKLVERRFHPGSGPPIAIWEETGESIARHLWDAALATTIAIQRTTRDSEWLPCLASIFNQQKGNGKSSSKERQIIELGTGCGMVGLYIAQTFPQTSVLLTDLEDARDIVQLNLSQGQLATGSSAKFEVLDWNEELPANVQQMKPDMVMVSDCTYNEDSFTALTQTLSRLTDISPHLLILVTYKKRHQSEKAFFQCMMNHNFKVCGQSTIPLPDLTAEDGLQNVHIFAFLRGDATSSQCAENSLKS</sequence>
<dbReference type="PANTHER" id="PTHR14614:SF132">
    <property type="entry name" value="PROTEIN-LYSINE METHYLTRANSFERASE C42C1.13"/>
    <property type="match status" value="1"/>
</dbReference>